<accession>D5WML9</accession>
<reference evidence="1 2" key="2">
    <citation type="journal article" date="2012" name="J. Bacteriol.">
        <title>Genome Sequences of Burkholderia sp. Strains CCGE1002 and H160, Isolated from Legume Nodules in Mexico and Brazil.</title>
        <authorList>
            <person name="Ormeno-Orrillo E."/>
            <person name="Rogel M.A."/>
            <person name="Chueire L.M."/>
            <person name="Tiedje J.M."/>
            <person name="Martinez-Romero E."/>
            <person name="Hungria M."/>
        </authorList>
    </citation>
    <scope>NUCLEOTIDE SEQUENCE [LARGE SCALE GENOMIC DNA]</scope>
    <source>
        <strain evidence="1 2">CCGE1002</strain>
    </source>
</reference>
<dbReference type="EMBL" id="CP002015">
    <property type="protein sequence ID" value="ADG20465.1"/>
    <property type="molecule type" value="Genomic_DNA"/>
</dbReference>
<dbReference type="AlphaFoldDB" id="D5WML9"/>
<reference evidence="2" key="1">
    <citation type="submission" date="2010-04" db="EMBL/GenBank/DDBJ databases">
        <title>Complete sequence of chromosome 3 of Burkholderia sp. CCGE1002.</title>
        <authorList>
            <consortium name="US DOE Joint Genome Institute"/>
            <person name="Lucas S."/>
            <person name="Copeland A."/>
            <person name="Lapidus A."/>
            <person name="Cheng J.-F."/>
            <person name="Bruce D."/>
            <person name="Goodwin L."/>
            <person name="Pitluck S."/>
            <person name="Chertkov O."/>
            <person name="Detter J.C."/>
            <person name="Han C."/>
            <person name="Tapia R."/>
            <person name="Land M."/>
            <person name="Hauser L."/>
            <person name="Kyrpides N."/>
            <person name="Ovchinnikova G."/>
            <person name="Martinez-Romero E."/>
            <person name="Hernandez M.A.R."/>
            <person name="Tiedje J.M."/>
            <person name="Woyke T."/>
        </authorList>
    </citation>
    <scope>NUCLEOTIDE SEQUENCE [LARGE SCALE GENOMIC DNA]</scope>
    <source>
        <strain evidence="2">CCGE1002</strain>
    </source>
</reference>
<proteinExistence type="predicted"/>
<protein>
    <submittedName>
        <fullName evidence="1">Uncharacterized protein</fullName>
    </submittedName>
</protein>
<gene>
    <name evidence="1" type="ordered locus">BC1002_6626</name>
</gene>
<dbReference type="Proteomes" id="UP000002190">
    <property type="component" value="Chromosome 3"/>
</dbReference>
<sequence>MSETWIGLVIGGAALGIAMIMVISHYRRERMRARMLRELNRHGPWHQMRVQK</sequence>
<evidence type="ECO:0000313" key="1">
    <source>
        <dbReference type="EMBL" id="ADG20465.1"/>
    </source>
</evidence>
<organism evidence="1 2">
    <name type="scientific">Paraburkholderia atlantica</name>
    <dbReference type="NCBI Taxonomy" id="2654982"/>
    <lineage>
        <taxon>Bacteria</taxon>
        <taxon>Pseudomonadati</taxon>
        <taxon>Pseudomonadota</taxon>
        <taxon>Betaproteobacteria</taxon>
        <taxon>Burkholderiales</taxon>
        <taxon>Burkholderiaceae</taxon>
        <taxon>Paraburkholderia</taxon>
    </lineage>
</organism>
<dbReference type="HOGENOM" id="CLU_189738_0_0_4"/>
<evidence type="ECO:0000313" key="2">
    <source>
        <dbReference type="Proteomes" id="UP000002190"/>
    </source>
</evidence>
<name>D5WML9_PARAM</name>
<dbReference type="RefSeq" id="WP_013094252.1">
    <property type="nucleotide sequence ID" value="NC_014119.1"/>
</dbReference>
<dbReference type="KEGG" id="bge:BC1002_6626"/>
<dbReference type="GeneID" id="301098521"/>